<sequence>MPGQSPNEFSSSGSDSETSSDETLKVLRQIQLERNQLASENSKLKRQLVATSNVRRTRDGGDSDEDSDASEAESSDDDEETRLRDIKTFGQRFLLQHQFWFRKDKATFGEEIDENYSMYVQFRFESTWSKTQAQLHKLLDVIPIKYHEERKRSVLPAQQASDTEGLPGRYAGPLRRPIAHKDFTGQYNVQTAFRNPQLKAVRSKLTRPTSLNLLSFLIRVYVSIIWGPGAVGGFVDSGIVVPPRGESLATKLGLTYTTPGAICLSVIVATWALSPDEQLKKRGISSGITYQDDFDKYLKLLLRGLETRDANTLRLFREWDAAIFPETKDTGLGAEMGAAAERNEDDVEMEEALAAVEGGERV</sequence>
<dbReference type="KEGG" id="shs:STEHIDRAFT_163305"/>
<proteinExistence type="predicted"/>
<dbReference type="RefSeq" id="XP_007311071.1">
    <property type="nucleotide sequence ID" value="XM_007311009.1"/>
</dbReference>
<keyword evidence="3" id="KW-1185">Reference proteome</keyword>
<feature type="region of interest" description="Disordered" evidence="1">
    <location>
        <begin position="1"/>
        <end position="24"/>
    </location>
</feature>
<feature type="region of interest" description="Disordered" evidence="1">
    <location>
        <begin position="50"/>
        <end position="82"/>
    </location>
</feature>
<dbReference type="EMBL" id="JH687401">
    <property type="protein sequence ID" value="EIM79746.1"/>
    <property type="molecule type" value="Genomic_DNA"/>
</dbReference>
<gene>
    <name evidence="2" type="ORF">STEHIDRAFT_163305</name>
</gene>
<evidence type="ECO:0000313" key="2">
    <source>
        <dbReference type="EMBL" id="EIM79746.1"/>
    </source>
</evidence>
<dbReference type="eggNOG" id="ENOG502SN85">
    <property type="taxonomic scope" value="Eukaryota"/>
</dbReference>
<dbReference type="AlphaFoldDB" id="R7RWJ9"/>
<protein>
    <submittedName>
        <fullName evidence="2">Uncharacterized protein</fullName>
    </submittedName>
</protein>
<name>R7RWJ9_STEHR</name>
<accession>R7RWJ9</accession>
<reference evidence="3" key="1">
    <citation type="journal article" date="2012" name="Science">
        <title>The Paleozoic origin of enzymatic lignin decomposition reconstructed from 31 fungal genomes.</title>
        <authorList>
            <person name="Floudas D."/>
            <person name="Binder M."/>
            <person name="Riley R."/>
            <person name="Barry K."/>
            <person name="Blanchette R.A."/>
            <person name="Henrissat B."/>
            <person name="Martinez A.T."/>
            <person name="Otillar R."/>
            <person name="Spatafora J.W."/>
            <person name="Yadav J.S."/>
            <person name="Aerts A."/>
            <person name="Benoit I."/>
            <person name="Boyd A."/>
            <person name="Carlson A."/>
            <person name="Copeland A."/>
            <person name="Coutinho P.M."/>
            <person name="de Vries R.P."/>
            <person name="Ferreira P."/>
            <person name="Findley K."/>
            <person name="Foster B."/>
            <person name="Gaskell J."/>
            <person name="Glotzer D."/>
            <person name="Gorecki P."/>
            <person name="Heitman J."/>
            <person name="Hesse C."/>
            <person name="Hori C."/>
            <person name="Igarashi K."/>
            <person name="Jurgens J.A."/>
            <person name="Kallen N."/>
            <person name="Kersten P."/>
            <person name="Kohler A."/>
            <person name="Kuees U."/>
            <person name="Kumar T.K.A."/>
            <person name="Kuo A."/>
            <person name="LaButti K."/>
            <person name="Larrondo L.F."/>
            <person name="Lindquist E."/>
            <person name="Ling A."/>
            <person name="Lombard V."/>
            <person name="Lucas S."/>
            <person name="Lundell T."/>
            <person name="Martin R."/>
            <person name="McLaughlin D.J."/>
            <person name="Morgenstern I."/>
            <person name="Morin E."/>
            <person name="Murat C."/>
            <person name="Nagy L.G."/>
            <person name="Nolan M."/>
            <person name="Ohm R.A."/>
            <person name="Patyshakuliyeva A."/>
            <person name="Rokas A."/>
            <person name="Ruiz-Duenas F.J."/>
            <person name="Sabat G."/>
            <person name="Salamov A."/>
            <person name="Samejima M."/>
            <person name="Schmutz J."/>
            <person name="Slot J.C."/>
            <person name="St John F."/>
            <person name="Stenlid J."/>
            <person name="Sun H."/>
            <person name="Sun S."/>
            <person name="Syed K."/>
            <person name="Tsang A."/>
            <person name="Wiebenga A."/>
            <person name="Young D."/>
            <person name="Pisabarro A."/>
            <person name="Eastwood D.C."/>
            <person name="Martin F."/>
            <person name="Cullen D."/>
            <person name="Grigoriev I.V."/>
            <person name="Hibbett D.S."/>
        </authorList>
    </citation>
    <scope>NUCLEOTIDE SEQUENCE [LARGE SCALE GENOMIC DNA]</scope>
    <source>
        <strain evidence="3">FP-91666</strain>
    </source>
</reference>
<dbReference type="Proteomes" id="UP000053927">
    <property type="component" value="Unassembled WGS sequence"/>
</dbReference>
<evidence type="ECO:0000313" key="3">
    <source>
        <dbReference type="Proteomes" id="UP000053927"/>
    </source>
</evidence>
<dbReference type="OrthoDB" id="3269121at2759"/>
<organism evidence="2 3">
    <name type="scientific">Stereum hirsutum (strain FP-91666)</name>
    <name type="common">White-rot fungus</name>
    <dbReference type="NCBI Taxonomy" id="721885"/>
    <lineage>
        <taxon>Eukaryota</taxon>
        <taxon>Fungi</taxon>
        <taxon>Dikarya</taxon>
        <taxon>Basidiomycota</taxon>
        <taxon>Agaricomycotina</taxon>
        <taxon>Agaricomycetes</taxon>
        <taxon>Russulales</taxon>
        <taxon>Stereaceae</taxon>
        <taxon>Stereum</taxon>
    </lineage>
</organism>
<evidence type="ECO:0000256" key="1">
    <source>
        <dbReference type="SAM" id="MobiDB-lite"/>
    </source>
</evidence>
<feature type="compositionally biased region" description="Acidic residues" evidence="1">
    <location>
        <begin position="62"/>
        <end position="80"/>
    </location>
</feature>
<dbReference type="OMA" id="EITHALW"/>
<dbReference type="GeneID" id="18802290"/>